<reference evidence="7 8" key="1">
    <citation type="submission" date="2023-05" db="EMBL/GenBank/DDBJ databases">
        <title>B98-5 Cell Line De Novo Hybrid Assembly: An Optical Mapping Approach.</title>
        <authorList>
            <person name="Kananen K."/>
            <person name="Auerbach J.A."/>
            <person name="Kautto E."/>
            <person name="Blachly J.S."/>
        </authorList>
    </citation>
    <scope>NUCLEOTIDE SEQUENCE [LARGE SCALE GENOMIC DNA]</scope>
    <source>
        <strain evidence="7">B95-8</strain>
        <tissue evidence="7">Cell line</tissue>
    </source>
</reference>
<evidence type="ECO:0000256" key="3">
    <source>
        <dbReference type="ARBA" id="ARBA00022980"/>
    </source>
</evidence>
<dbReference type="EMBL" id="JASSZA010000008">
    <property type="protein sequence ID" value="KAK2104095.1"/>
    <property type="molecule type" value="Genomic_DNA"/>
</dbReference>
<keyword evidence="8" id="KW-1185">Reference proteome</keyword>
<comment type="caution">
    <text evidence="7">The sequence shown here is derived from an EMBL/GenBank/DDBJ whole genome shotgun (WGS) entry which is preliminary data.</text>
</comment>
<sequence length="196" mass="21056">MMRREDRATWKSNYFCKIIQLLDDYLKCLIVGAVCVPPKEGHGTDGQEHYDAQGHLGNSPALEKLLPPIRGNMGFAFTKEVLTEIRNLLLANKVPAAACADVIAPCEVTVPAQNTAPHSITSGYKRVLAPSVETDYTFSPAKEVKAFLADPSAFVAAAPVATTTKAAFAAAAAPAKVDVKEESEELDEDMGFCDLD</sequence>
<comment type="similarity">
    <text evidence="2">Belongs to the universal ribosomal protein uL10 family.</text>
</comment>
<evidence type="ECO:0000313" key="7">
    <source>
        <dbReference type="EMBL" id="KAK2104095.1"/>
    </source>
</evidence>
<accession>A0ABQ9V4N2</accession>
<organism evidence="7 8">
    <name type="scientific">Saguinus oedipus</name>
    <name type="common">Cotton-top tamarin</name>
    <name type="synonym">Oedipomidas oedipus</name>
    <dbReference type="NCBI Taxonomy" id="9490"/>
    <lineage>
        <taxon>Eukaryota</taxon>
        <taxon>Metazoa</taxon>
        <taxon>Chordata</taxon>
        <taxon>Craniata</taxon>
        <taxon>Vertebrata</taxon>
        <taxon>Euteleostomi</taxon>
        <taxon>Mammalia</taxon>
        <taxon>Eutheria</taxon>
        <taxon>Euarchontoglires</taxon>
        <taxon>Primates</taxon>
        <taxon>Haplorrhini</taxon>
        <taxon>Platyrrhini</taxon>
        <taxon>Cebidae</taxon>
        <taxon>Callitrichinae</taxon>
        <taxon>Saguinus</taxon>
    </lineage>
</organism>
<comment type="function">
    <text evidence="1">Ribosomal protein P0 is the functional equivalent of E.coli protein L10.</text>
</comment>
<name>A0ABQ9V4N2_SAGOE</name>
<dbReference type="PANTHER" id="PTHR45699:SF3">
    <property type="entry name" value="LARGE RIBOSOMAL SUBUNIT PROTEIN UL10"/>
    <property type="match status" value="1"/>
</dbReference>
<keyword evidence="3" id="KW-0689">Ribosomal protein</keyword>
<proteinExistence type="inferred from homology"/>
<dbReference type="Proteomes" id="UP001266305">
    <property type="component" value="Unassembled WGS sequence"/>
</dbReference>
<evidence type="ECO:0000256" key="5">
    <source>
        <dbReference type="ARBA" id="ARBA00035202"/>
    </source>
</evidence>
<dbReference type="InterPro" id="IPR043141">
    <property type="entry name" value="Ribosomal_uL10-like_sf"/>
</dbReference>
<protein>
    <recommendedName>
        <fullName evidence="5">Large ribosomal subunit protein uL10</fullName>
    </recommendedName>
    <alternativeName>
        <fullName evidence="6">60S acidic ribosomal protein P0</fullName>
    </alternativeName>
</protein>
<dbReference type="PANTHER" id="PTHR45699">
    <property type="entry name" value="60S ACIDIC RIBOSOMAL PROTEIN P0"/>
    <property type="match status" value="1"/>
</dbReference>
<dbReference type="Gene3D" id="3.30.70.1730">
    <property type="match status" value="1"/>
</dbReference>
<evidence type="ECO:0000256" key="1">
    <source>
        <dbReference type="ARBA" id="ARBA00002200"/>
    </source>
</evidence>
<gene>
    <name evidence="7" type="ORF">P7K49_017951</name>
</gene>
<evidence type="ECO:0000313" key="8">
    <source>
        <dbReference type="Proteomes" id="UP001266305"/>
    </source>
</evidence>
<dbReference type="Pfam" id="PF00428">
    <property type="entry name" value="Ribosomal_60s"/>
    <property type="match status" value="1"/>
</dbReference>
<evidence type="ECO:0000256" key="6">
    <source>
        <dbReference type="ARBA" id="ARBA00035444"/>
    </source>
</evidence>
<evidence type="ECO:0000256" key="4">
    <source>
        <dbReference type="ARBA" id="ARBA00023274"/>
    </source>
</evidence>
<keyword evidence="4" id="KW-0687">Ribonucleoprotein</keyword>
<dbReference type="InterPro" id="IPR050323">
    <property type="entry name" value="Ribosomal_protein_uL10"/>
</dbReference>
<evidence type="ECO:0000256" key="2">
    <source>
        <dbReference type="ARBA" id="ARBA00008889"/>
    </source>
</evidence>